<sequence>MSSVKSLKTLDSLIFLTKLTRQTKSSPSFTTVDFQGCSANYFANNRKKKKGLMVVFHGANQQGNADQRYYGFVNGLTAIGYDCLLLQLQAQIELRPPRQEDYDAVTNYLNHFAETINNYKNISYIGPSTSCLYMSKVAANPGLKRKVDSLCFISPYFDPGTHFRELLETPRSFYAQLVMLKMMLFSEFEQQPSKHFGEELLLFNRAIDYCLKNKFEASDSHHILNFIAKESPKSKRLLKFIQNLGKTGFIDEELQSSFNDIVNKSKYDDCLSKIQSKITLIHAYTDPIFSPENSCLLAEELTHRRIDNHLAITKMIAHADLVTKNIVKESIGIVKALNHFFSAPLAINANFLANENKYTRL</sequence>
<dbReference type="EMBL" id="LNYJ01000011">
    <property type="protein sequence ID" value="KTD18051.1"/>
    <property type="molecule type" value="Genomic_DNA"/>
</dbReference>
<reference evidence="1 2" key="1">
    <citation type="submission" date="2015-11" db="EMBL/GenBank/DDBJ databases">
        <title>Genomic analysis of 38 Legionella species identifies large and diverse effector repertoires.</title>
        <authorList>
            <person name="Burstein D."/>
            <person name="Amaro F."/>
            <person name="Zusman T."/>
            <person name="Lifshitz Z."/>
            <person name="Cohen O."/>
            <person name="Gilbert J.A."/>
            <person name="Pupko T."/>
            <person name="Shuman H.A."/>
            <person name="Segal G."/>
        </authorList>
    </citation>
    <scope>NUCLEOTIDE SEQUENCE [LARGE SCALE GENOMIC DNA]</scope>
    <source>
        <strain evidence="1 2">BL-540</strain>
    </source>
</reference>
<dbReference type="Gene3D" id="3.40.50.1820">
    <property type="entry name" value="alpha/beta hydrolase"/>
    <property type="match status" value="1"/>
</dbReference>
<keyword evidence="1" id="KW-0378">Hydrolase</keyword>
<protein>
    <submittedName>
        <fullName evidence="1">Alpha/beta hydrolase family protein</fullName>
    </submittedName>
</protein>
<dbReference type="SUPFAM" id="SSF53474">
    <property type="entry name" value="alpha/beta-Hydrolases"/>
    <property type="match status" value="1"/>
</dbReference>
<comment type="caution">
    <text evidence="1">The sequence shown here is derived from an EMBL/GenBank/DDBJ whole genome shotgun (WGS) entry which is preliminary data.</text>
</comment>
<accession>A0A0W0VD56</accession>
<dbReference type="AlphaFoldDB" id="A0A0W0VD56"/>
<evidence type="ECO:0000313" key="1">
    <source>
        <dbReference type="EMBL" id="KTD18051.1"/>
    </source>
</evidence>
<evidence type="ECO:0000313" key="2">
    <source>
        <dbReference type="Proteomes" id="UP000055035"/>
    </source>
</evidence>
<gene>
    <name evidence="1" type="ORF">Ljor_2357</name>
</gene>
<organism evidence="1 2">
    <name type="scientific">Legionella jordanis</name>
    <dbReference type="NCBI Taxonomy" id="456"/>
    <lineage>
        <taxon>Bacteria</taxon>
        <taxon>Pseudomonadati</taxon>
        <taxon>Pseudomonadota</taxon>
        <taxon>Gammaproteobacteria</taxon>
        <taxon>Legionellales</taxon>
        <taxon>Legionellaceae</taxon>
        <taxon>Legionella</taxon>
    </lineage>
</organism>
<dbReference type="OrthoDB" id="5635734at2"/>
<dbReference type="RefSeq" id="WP_058471746.1">
    <property type="nucleotide sequence ID" value="NZ_CAAAIC010000001.1"/>
</dbReference>
<dbReference type="PATRIC" id="fig|456.5.peg.2536"/>
<proteinExistence type="predicted"/>
<name>A0A0W0VD56_9GAMM</name>
<dbReference type="STRING" id="456.Ljor_2357"/>
<dbReference type="GO" id="GO:0016787">
    <property type="term" value="F:hydrolase activity"/>
    <property type="evidence" value="ECO:0007669"/>
    <property type="project" value="UniProtKB-KW"/>
</dbReference>
<keyword evidence="2" id="KW-1185">Reference proteome</keyword>
<dbReference type="Proteomes" id="UP000055035">
    <property type="component" value="Unassembled WGS sequence"/>
</dbReference>
<dbReference type="InterPro" id="IPR029058">
    <property type="entry name" value="AB_hydrolase_fold"/>
</dbReference>